<dbReference type="GO" id="GO:0016746">
    <property type="term" value="F:acyltransferase activity"/>
    <property type="evidence" value="ECO:0007669"/>
    <property type="project" value="UniProtKB-KW"/>
</dbReference>
<feature type="transmembrane region" description="Helical" evidence="1">
    <location>
        <begin position="411"/>
        <end position="430"/>
    </location>
</feature>
<dbReference type="InterPro" id="IPR002656">
    <property type="entry name" value="Acyl_transf_3_dom"/>
</dbReference>
<feature type="transmembrane region" description="Helical" evidence="1">
    <location>
        <begin position="183"/>
        <end position="201"/>
    </location>
</feature>
<evidence type="ECO:0000259" key="2">
    <source>
        <dbReference type="Pfam" id="PF01757"/>
    </source>
</evidence>
<sequence length="526" mass="56855">MNWQKLLALGPSGPAFPRALWSKPIKDVSTTAWVDGVRGLAALIVTVNHLAWHVIGPLFQGYKAFPPEEHSSIFQLPGLRIIFGARAMVPLFFVISGYCISLSSIRARNGIHDTTTDATTAAAAALLSTLSNTVFRRAIRLMVPVLAITLLSQLVYALGGYSAWPLRDDRDTLPTGPSQSSPLAHAAYLVAYWGSLFDQVLTGRRCAGTGSRDCPVGLNGQVWTIPLELRGSLLVYLCVLGLARVRHAPRVWALAALAAAMLARAWWEAATFVAGLLIAEVTQGGGGGNASTVAEGGCARRGGVEQGEDLLLAVVSPSCPPSSPLAPAAWRPRWHRDHCQRRRPGLRAGRRRRNAAAAVLAFVGVWLLCFPNDPDVLGGYGPCYDFLFTRLAPARWLVGDGPPRAEFCWRAVGGMAFVAALAGDGAWSALLRRPFSSAAAQYFGRISFMLYLVHIMVFESLLLRLQLPLTLVLGADRRGLAGGIARITLLPLVFWLSEVLVEVVDKRSVAWAKRLSESWLAFPPGR</sequence>
<name>A0ABQ8GW44_9PEZI</name>
<gene>
    <name evidence="3" type="ORF">B0J12DRAFT_734780</name>
</gene>
<dbReference type="InterPro" id="IPR050879">
    <property type="entry name" value="Acyltransferase_3"/>
</dbReference>
<keyword evidence="1" id="KW-0472">Membrane</keyword>
<feature type="transmembrane region" description="Helical" evidence="1">
    <location>
        <begin position="79"/>
        <end position="100"/>
    </location>
</feature>
<protein>
    <submittedName>
        <fullName evidence="3">Acyltransferase 3</fullName>
    </submittedName>
</protein>
<feature type="transmembrane region" description="Helical" evidence="1">
    <location>
        <begin position="141"/>
        <end position="163"/>
    </location>
</feature>
<keyword evidence="3" id="KW-0808">Transferase</keyword>
<keyword evidence="4" id="KW-1185">Reference proteome</keyword>
<dbReference type="PANTHER" id="PTHR23028:SF134">
    <property type="entry name" value="PUTATIVE (AFU_ORTHOLOGUE AFUA_4G08520)-RELATED"/>
    <property type="match status" value="1"/>
</dbReference>
<dbReference type="Proteomes" id="UP000774617">
    <property type="component" value="Unassembled WGS sequence"/>
</dbReference>
<evidence type="ECO:0000313" key="3">
    <source>
        <dbReference type="EMBL" id="KAH7065462.1"/>
    </source>
</evidence>
<organism evidence="3 4">
    <name type="scientific">Macrophomina phaseolina</name>
    <dbReference type="NCBI Taxonomy" id="35725"/>
    <lineage>
        <taxon>Eukaryota</taxon>
        <taxon>Fungi</taxon>
        <taxon>Dikarya</taxon>
        <taxon>Ascomycota</taxon>
        <taxon>Pezizomycotina</taxon>
        <taxon>Dothideomycetes</taxon>
        <taxon>Dothideomycetes incertae sedis</taxon>
        <taxon>Botryosphaeriales</taxon>
        <taxon>Botryosphaeriaceae</taxon>
        <taxon>Macrophomina</taxon>
    </lineage>
</organism>
<proteinExistence type="predicted"/>
<comment type="caution">
    <text evidence="3">The sequence shown here is derived from an EMBL/GenBank/DDBJ whole genome shotgun (WGS) entry which is preliminary data.</text>
</comment>
<reference evidence="3 4" key="1">
    <citation type="journal article" date="2021" name="Nat. Commun.">
        <title>Genetic determinants of endophytism in the Arabidopsis root mycobiome.</title>
        <authorList>
            <person name="Mesny F."/>
            <person name="Miyauchi S."/>
            <person name="Thiergart T."/>
            <person name="Pickel B."/>
            <person name="Atanasova L."/>
            <person name="Karlsson M."/>
            <person name="Huettel B."/>
            <person name="Barry K.W."/>
            <person name="Haridas S."/>
            <person name="Chen C."/>
            <person name="Bauer D."/>
            <person name="Andreopoulos W."/>
            <person name="Pangilinan J."/>
            <person name="LaButti K."/>
            <person name="Riley R."/>
            <person name="Lipzen A."/>
            <person name="Clum A."/>
            <person name="Drula E."/>
            <person name="Henrissat B."/>
            <person name="Kohler A."/>
            <person name="Grigoriev I.V."/>
            <person name="Martin F.M."/>
            <person name="Hacquard S."/>
        </authorList>
    </citation>
    <scope>NUCLEOTIDE SEQUENCE [LARGE SCALE GENOMIC DNA]</scope>
    <source>
        <strain evidence="3 4">MPI-SDFR-AT-0080</strain>
    </source>
</reference>
<dbReference type="PANTHER" id="PTHR23028">
    <property type="entry name" value="ACETYLTRANSFERASE"/>
    <property type="match status" value="1"/>
</dbReference>
<evidence type="ECO:0000256" key="1">
    <source>
        <dbReference type="SAM" id="Phobius"/>
    </source>
</evidence>
<feature type="transmembrane region" description="Helical" evidence="1">
    <location>
        <begin position="442"/>
        <end position="463"/>
    </location>
</feature>
<keyword evidence="1" id="KW-1133">Transmembrane helix</keyword>
<feature type="domain" description="Acyltransferase 3" evidence="2">
    <location>
        <begin position="32"/>
        <end position="468"/>
    </location>
</feature>
<keyword evidence="1" id="KW-0812">Transmembrane</keyword>
<accession>A0ABQ8GW44</accession>
<dbReference type="EMBL" id="JAGTJR010000001">
    <property type="protein sequence ID" value="KAH7065462.1"/>
    <property type="molecule type" value="Genomic_DNA"/>
</dbReference>
<keyword evidence="3" id="KW-0012">Acyltransferase</keyword>
<evidence type="ECO:0000313" key="4">
    <source>
        <dbReference type="Proteomes" id="UP000774617"/>
    </source>
</evidence>
<dbReference type="Pfam" id="PF01757">
    <property type="entry name" value="Acyl_transf_3"/>
    <property type="match status" value="1"/>
</dbReference>
<feature type="transmembrane region" description="Helical" evidence="1">
    <location>
        <begin position="483"/>
        <end position="504"/>
    </location>
</feature>
<feature type="transmembrane region" description="Helical" evidence="1">
    <location>
        <begin position="351"/>
        <end position="368"/>
    </location>
</feature>